<accession>A0ABS0G813</accession>
<dbReference type="InterPro" id="IPR007685">
    <property type="entry name" value="RelA_SpoT"/>
</dbReference>
<dbReference type="Proteomes" id="UP000639294">
    <property type="component" value="Unassembled WGS sequence"/>
</dbReference>
<evidence type="ECO:0000313" key="3">
    <source>
        <dbReference type="Proteomes" id="UP000639294"/>
    </source>
</evidence>
<dbReference type="SMART" id="SM00954">
    <property type="entry name" value="RelA_SpoT"/>
    <property type="match status" value="1"/>
</dbReference>
<feature type="domain" description="RelA/SpoT" evidence="1">
    <location>
        <begin position="42"/>
        <end position="166"/>
    </location>
</feature>
<protein>
    <recommendedName>
        <fullName evidence="1">RelA/SpoT domain-containing protein</fullName>
    </recommendedName>
</protein>
<dbReference type="Gene3D" id="3.30.460.10">
    <property type="entry name" value="Beta Polymerase, domain 2"/>
    <property type="match status" value="1"/>
</dbReference>
<reference evidence="2 3" key="1">
    <citation type="submission" date="2020-10" db="EMBL/GenBank/DDBJ databases">
        <title>Genome sequences of Pseudomonas isolates.</title>
        <authorList>
            <person name="Wessels L."/>
            <person name="Reich F."/>
            <person name="Hammerl J."/>
        </authorList>
    </citation>
    <scope>NUCLEOTIDE SEQUENCE [LARGE SCALE GENOMIC DNA]</scope>
    <source>
        <strain evidence="2 3">20-MO00628-0</strain>
    </source>
</reference>
<dbReference type="Pfam" id="PF04607">
    <property type="entry name" value="RelA_SpoT"/>
    <property type="match status" value="1"/>
</dbReference>
<dbReference type="SUPFAM" id="SSF81301">
    <property type="entry name" value="Nucleotidyltransferase"/>
    <property type="match status" value="1"/>
</dbReference>
<gene>
    <name evidence="2" type="ORF">IRZ77_24690</name>
</gene>
<dbReference type="InterPro" id="IPR043519">
    <property type="entry name" value="NT_sf"/>
</dbReference>
<name>A0ABS0G813_9PSED</name>
<evidence type="ECO:0000259" key="1">
    <source>
        <dbReference type="SMART" id="SM00954"/>
    </source>
</evidence>
<proteinExistence type="predicted"/>
<organism evidence="2 3">
    <name type="scientific">Pseudomonas pudica</name>
    <dbReference type="NCBI Taxonomy" id="272772"/>
    <lineage>
        <taxon>Bacteria</taxon>
        <taxon>Pseudomonadati</taxon>
        <taxon>Pseudomonadota</taxon>
        <taxon>Gammaproteobacteria</taxon>
        <taxon>Pseudomonadales</taxon>
        <taxon>Pseudomonadaceae</taxon>
        <taxon>Pseudomonas</taxon>
    </lineage>
</organism>
<dbReference type="RefSeq" id="WP_196174552.1">
    <property type="nucleotide sequence ID" value="NZ_JADLJR010000063.1"/>
</dbReference>
<sequence>MKIVKVVRDLYFEIRPNYEKLSEEVSSNLKRICENHNWFYISRIKEIESFALKIETGRVENPGAMEDFFACTLVVPTLSDIDKAENLVLEHYDSAYRRPKDDSHTSKPASSFAFDDLRLYVKRRSLASGRQPELDGMIFEVQIKTVLQHAWSVATHDLIYKSDTVNWPLERIAFQVKAMLEHAEIAIAEADRLSNSSAVAKRDKRAIEILALIESINKIWGKDKVPADVKRLAENIHSVLCTCNIAVDDFPNIISAERKRLGLLPADLSPYAFFVQALARHGEADLERKLKKSHKQKIVIHSGMDLPDWMSENNSKLINLG</sequence>
<dbReference type="EMBL" id="JADLJS010000061">
    <property type="protein sequence ID" value="MBF8648765.1"/>
    <property type="molecule type" value="Genomic_DNA"/>
</dbReference>
<comment type="caution">
    <text evidence="2">The sequence shown here is derived from an EMBL/GenBank/DDBJ whole genome shotgun (WGS) entry which is preliminary data.</text>
</comment>
<evidence type="ECO:0000313" key="2">
    <source>
        <dbReference type="EMBL" id="MBF8648765.1"/>
    </source>
</evidence>
<keyword evidence="3" id="KW-1185">Reference proteome</keyword>